<dbReference type="EMBL" id="SIHI01000001">
    <property type="protein sequence ID" value="TWT58900.1"/>
    <property type="molecule type" value="Genomic_DNA"/>
</dbReference>
<dbReference type="RefSeq" id="WP_146509610.1">
    <property type="nucleotide sequence ID" value="NZ_SIHI01000001.1"/>
</dbReference>
<comment type="caution">
    <text evidence="1">The sequence shown here is derived from an EMBL/GenBank/DDBJ whole genome shotgun (WGS) entry which is preliminary data.</text>
</comment>
<name>A0A5C5X7H8_9PLAN</name>
<evidence type="ECO:0000313" key="1">
    <source>
        <dbReference type="EMBL" id="TWT58900.1"/>
    </source>
</evidence>
<organism evidence="1 2">
    <name type="scientific">Thalassoglobus neptunius</name>
    <dbReference type="NCBI Taxonomy" id="1938619"/>
    <lineage>
        <taxon>Bacteria</taxon>
        <taxon>Pseudomonadati</taxon>
        <taxon>Planctomycetota</taxon>
        <taxon>Planctomycetia</taxon>
        <taxon>Planctomycetales</taxon>
        <taxon>Planctomycetaceae</taxon>
        <taxon>Thalassoglobus</taxon>
    </lineage>
</organism>
<sequence>MITTKFNFPNAKRPMELIRAFLATGEMQLTETFGLKVHGDPVPEIRVEEDRIQVSWKSKAEITARFWPDPDIQRIDIWSGHAEIHLVMGASIVVRWDESESKSSSVSGDRLGASAVGRFAFSQESVSEEDRVRRVLSGSLLFYTAPEGRQRRKGWSKRRCLRAMQADSGYEAIPPILMAILYRAVWAVIKEMAQMLFEALNGGLNVDE</sequence>
<evidence type="ECO:0000313" key="2">
    <source>
        <dbReference type="Proteomes" id="UP000317243"/>
    </source>
</evidence>
<dbReference type="Proteomes" id="UP000317243">
    <property type="component" value="Unassembled WGS sequence"/>
</dbReference>
<protein>
    <submittedName>
        <fullName evidence="1">Uncharacterized protein</fullName>
    </submittedName>
</protein>
<accession>A0A5C5X7H8</accession>
<reference evidence="1 2" key="1">
    <citation type="submission" date="2019-02" db="EMBL/GenBank/DDBJ databases">
        <title>Deep-cultivation of Planctomycetes and their phenomic and genomic characterization uncovers novel biology.</title>
        <authorList>
            <person name="Wiegand S."/>
            <person name="Jogler M."/>
            <person name="Boedeker C."/>
            <person name="Pinto D."/>
            <person name="Vollmers J."/>
            <person name="Rivas-Marin E."/>
            <person name="Kohn T."/>
            <person name="Peeters S.H."/>
            <person name="Heuer A."/>
            <person name="Rast P."/>
            <person name="Oberbeckmann S."/>
            <person name="Bunk B."/>
            <person name="Jeske O."/>
            <person name="Meyerdierks A."/>
            <person name="Storesund J.E."/>
            <person name="Kallscheuer N."/>
            <person name="Luecker S."/>
            <person name="Lage O.M."/>
            <person name="Pohl T."/>
            <person name="Merkel B.J."/>
            <person name="Hornburger P."/>
            <person name="Mueller R.-W."/>
            <person name="Bruemmer F."/>
            <person name="Labrenz M."/>
            <person name="Spormann A.M."/>
            <person name="Op Den Camp H."/>
            <person name="Overmann J."/>
            <person name="Amann R."/>
            <person name="Jetten M.S.M."/>
            <person name="Mascher T."/>
            <person name="Medema M.H."/>
            <person name="Devos D.P."/>
            <person name="Kaster A.-K."/>
            <person name="Ovreas L."/>
            <person name="Rohde M."/>
            <person name="Galperin M.Y."/>
            <person name="Jogler C."/>
        </authorList>
    </citation>
    <scope>NUCLEOTIDE SEQUENCE [LARGE SCALE GENOMIC DNA]</scope>
    <source>
        <strain evidence="1 2">KOR42</strain>
    </source>
</reference>
<dbReference type="AlphaFoldDB" id="A0A5C5X7H8"/>
<gene>
    <name evidence="1" type="ORF">KOR42_22870</name>
</gene>
<proteinExistence type="predicted"/>
<keyword evidence="2" id="KW-1185">Reference proteome</keyword>